<evidence type="ECO:0000256" key="2">
    <source>
        <dbReference type="ARBA" id="ARBA00012417"/>
    </source>
</evidence>
<dbReference type="SMART" id="SM00278">
    <property type="entry name" value="HhH1"/>
    <property type="match status" value="3"/>
</dbReference>
<evidence type="ECO:0000313" key="13">
    <source>
        <dbReference type="Proteomes" id="UP000309215"/>
    </source>
</evidence>
<dbReference type="FunFam" id="3.20.20.140:FF:000047">
    <property type="entry name" value="PHP domain-containing protein"/>
    <property type="match status" value="1"/>
</dbReference>
<evidence type="ECO:0000256" key="4">
    <source>
        <dbReference type="ARBA" id="ARBA00022679"/>
    </source>
</evidence>
<dbReference type="PANTHER" id="PTHR36928:SF1">
    <property type="entry name" value="PHOSPHATASE YCDX-RELATED"/>
    <property type="match status" value="1"/>
</dbReference>
<dbReference type="Proteomes" id="UP000309215">
    <property type="component" value="Unassembled WGS sequence"/>
</dbReference>
<evidence type="ECO:0000259" key="11">
    <source>
        <dbReference type="SMART" id="SM00483"/>
    </source>
</evidence>
<keyword evidence="6" id="KW-0235">DNA replication</keyword>
<dbReference type="PIRSF" id="PIRSF005047">
    <property type="entry name" value="UCP005047_YshC"/>
    <property type="match status" value="1"/>
</dbReference>
<feature type="domain" description="DNA-directed DNA polymerase X" evidence="11">
    <location>
        <begin position="1"/>
        <end position="309"/>
    </location>
</feature>
<dbReference type="Gene3D" id="3.20.20.140">
    <property type="entry name" value="Metal-dependent hydrolases"/>
    <property type="match status" value="1"/>
</dbReference>
<dbReference type="GO" id="GO:0042578">
    <property type="term" value="F:phosphoric ester hydrolase activity"/>
    <property type="evidence" value="ECO:0007669"/>
    <property type="project" value="TreeGrafter"/>
</dbReference>
<name>A0A4U1IWV0_9BACT</name>
<dbReference type="InterPro" id="IPR003583">
    <property type="entry name" value="Hlx-hairpin-Hlx_DNA-bd_motif"/>
</dbReference>
<dbReference type="AlphaFoldDB" id="A0A4U1IWV0"/>
<dbReference type="GO" id="GO:0003677">
    <property type="term" value="F:DNA binding"/>
    <property type="evidence" value="ECO:0007669"/>
    <property type="project" value="InterPro"/>
</dbReference>
<dbReference type="InterPro" id="IPR029398">
    <property type="entry name" value="PolB_thumb"/>
</dbReference>
<dbReference type="InterPro" id="IPR047967">
    <property type="entry name" value="PolX_PHP"/>
</dbReference>
<dbReference type="Gene3D" id="3.30.210.10">
    <property type="entry name" value="DNA polymerase, thumb domain"/>
    <property type="match status" value="1"/>
</dbReference>
<dbReference type="Gene3D" id="1.10.150.20">
    <property type="entry name" value="5' to 3' exonuclease, C-terminal subdomain"/>
    <property type="match status" value="1"/>
</dbReference>
<dbReference type="SUPFAM" id="SSF47802">
    <property type="entry name" value="DNA polymerase beta, N-terminal domain-like"/>
    <property type="match status" value="1"/>
</dbReference>
<dbReference type="InterPro" id="IPR002054">
    <property type="entry name" value="DNA-dir_DNA_pol_X"/>
</dbReference>
<dbReference type="Gene3D" id="3.30.460.10">
    <property type="entry name" value="Beta Polymerase, domain 2"/>
    <property type="match status" value="1"/>
</dbReference>
<evidence type="ECO:0000256" key="3">
    <source>
        <dbReference type="ARBA" id="ARBA00022634"/>
    </source>
</evidence>
<keyword evidence="13" id="KW-1185">Reference proteome</keyword>
<dbReference type="InterPro" id="IPR010996">
    <property type="entry name" value="HHH_MUS81"/>
</dbReference>
<organism evidence="12 13">
    <name type="scientific">Polyangium fumosum</name>
    <dbReference type="NCBI Taxonomy" id="889272"/>
    <lineage>
        <taxon>Bacteria</taxon>
        <taxon>Pseudomonadati</taxon>
        <taxon>Myxococcota</taxon>
        <taxon>Polyangia</taxon>
        <taxon>Polyangiales</taxon>
        <taxon>Polyangiaceae</taxon>
        <taxon>Polyangium</taxon>
    </lineage>
</organism>
<dbReference type="GO" id="GO:0005829">
    <property type="term" value="C:cytosol"/>
    <property type="evidence" value="ECO:0007669"/>
    <property type="project" value="TreeGrafter"/>
</dbReference>
<evidence type="ECO:0000259" key="10">
    <source>
        <dbReference type="SMART" id="SM00481"/>
    </source>
</evidence>
<feature type="domain" description="Helix-hairpin-helix DNA-binding motif class 1" evidence="9">
    <location>
        <begin position="92"/>
        <end position="111"/>
    </location>
</feature>
<keyword evidence="3" id="KW-0237">DNA synthesis</keyword>
<accession>A0A4U1IWV0</accession>
<comment type="catalytic activity">
    <reaction evidence="8">
        <text>DNA(n) + a 2'-deoxyribonucleoside 5'-triphosphate = DNA(n+1) + diphosphate</text>
        <dbReference type="Rhea" id="RHEA:22508"/>
        <dbReference type="Rhea" id="RHEA-COMP:17339"/>
        <dbReference type="Rhea" id="RHEA-COMP:17340"/>
        <dbReference type="ChEBI" id="CHEBI:33019"/>
        <dbReference type="ChEBI" id="CHEBI:61560"/>
        <dbReference type="ChEBI" id="CHEBI:173112"/>
        <dbReference type="EC" id="2.7.7.7"/>
    </reaction>
</comment>
<dbReference type="SMART" id="SM00483">
    <property type="entry name" value="POLXc"/>
    <property type="match status" value="1"/>
</dbReference>
<dbReference type="SUPFAM" id="SSF81301">
    <property type="entry name" value="Nucleotidyltransferase"/>
    <property type="match status" value="1"/>
</dbReference>
<comment type="cofactor">
    <cofactor evidence="1">
        <name>Mg(2+)</name>
        <dbReference type="ChEBI" id="CHEBI:18420"/>
    </cofactor>
</comment>
<evidence type="ECO:0000259" key="9">
    <source>
        <dbReference type="SMART" id="SM00278"/>
    </source>
</evidence>
<dbReference type="EC" id="2.7.7.7" evidence="2"/>
<dbReference type="EMBL" id="SSMQ01000061">
    <property type="protein sequence ID" value="TKC99002.1"/>
    <property type="molecule type" value="Genomic_DNA"/>
</dbReference>
<dbReference type="InterPro" id="IPR022311">
    <property type="entry name" value="PolX-like"/>
</dbReference>
<dbReference type="InterPro" id="IPR043519">
    <property type="entry name" value="NT_sf"/>
</dbReference>
<sequence length="566" mass="61908">MVDKLDVARALREIGALLRCKGESSFKVQAYENGSAAVEAISEDLGRLVEEGRLTQVPGIGVSLASVITEFVRTGQSELHVKLRAELPPGVLELCEIPGLSPKKVQALHDALGITSVEELRQACLAGRVRSVKGFGLKTQQSLLEAIAQREIREARVLLVDALGVAEPLLDHLRAFPEVKQADLAGDVRRFCETVSDVHVVVASDEAGVVLDHAERFPRVTRVRCRDAQRVDLCLAGDVPASVHVVAPAHYAGALLMRTGSAAHLAELGRVATEQGLALDEARALVRIESDAQIYRALGLHPVPPELREGDGEIEAARQDDFADLVTQGDIQGMVHCHTVFSDGNDTIEDMARAAEAMGMKYLTITDHSPTAHYARGVELDRLKLQWDEIARVQERVKIKLLRGTESDILATGALDYPDAILEQLDVVIASVHSRMKMDEAAMTQRLVEAMRQPIFKIWGHPLGRLLLRREPFACRVEEVLDVIASSRAAIEVNGDPYRLDMEPRWLKEARKRGIRFVISTDAHSTKGLSSLRFGVGVARRGGLRKSEVLNALGPEGFAAAVRPIH</sequence>
<dbReference type="PANTHER" id="PTHR36928">
    <property type="entry name" value="PHOSPHATASE YCDX-RELATED"/>
    <property type="match status" value="1"/>
</dbReference>
<protein>
    <recommendedName>
        <fullName evidence="2">DNA-directed DNA polymerase</fullName>
        <ecNumber evidence="2">2.7.7.7</ecNumber>
    </recommendedName>
</protein>
<dbReference type="GO" id="GO:0006281">
    <property type="term" value="P:DNA repair"/>
    <property type="evidence" value="ECO:0007669"/>
    <property type="project" value="InterPro"/>
</dbReference>
<keyword evidence="7" id="KW-0239">DNA-directed DNA polymerase</keyword>
<feature type="domain" description="Helix-hairpin-helix DNA-binding motif class 1" evidence="9">
    <location>
        <begin position="127"/>
        <end position="146"/>
    </location>
</feature>
<evidence type="ECO:0000256" key="8">
    <source>
        <dbReference type="ARBA" id="ARBA00049244"/>
    </source>
</evidence>
<dbReference type="SUPFAM" id="SSF89550">
    <property type="entry name" value="PHP domain-like"/>
    <property type="match status" value="1"/>
</dbReference>
<evidence type="ECO:0000256" key="7">
    <source>
        <dbReference type="ARBA" id="ARBA00022932"/>
    </source>
</evidence>
<dbReference type="InterPro" id="IPR027421">
    <property type="entry name" value="DNA_pol_lamdba_lyase_dom_sf"/>
</dbReference>
<gene>
    <name evidence="12" type="ORF">E8A74_39255</name>
</gene>
<evidence type="ECO:0000313" key="12">
    <source>
        <dbReference type="EMBL" id="TKC99002.1"/>
    </source>
</evidence>
<evidence type="ECO:0000256" key="6">
    <source>
        <dbReference type="ARBA" id="ARBA00022705"/>
    </source>
</evidence>
<dbReference type="OrthoDB" id="9808747at2"/>
<dbReference type="SMART" id="SM00481">
    <property type="entry name" value="POLIIIAc"/>
    <property type="match status" value="1"/>
</dbReference>
<comment type="caution">
    <text evidence="12">The sequence shown here is derived from an EMBL/GenBank/DDBJ whole genome shotgun (WGS) entry which is preliminary data.</text>
</comment>
<feature type="domain" description="Polymerase/histidinol phosphatase N-terminal" evidence="10">
    <location>
        <begin position="333"/>
        <end position="411"/>
    </location>
</feature>
<dbReference type="Pfam" id="PF14520">
    <property type="entry name" value="HHH_5"/>
    <property type="match status" value="1"/>
</dbReference>
<dbReference type="InterPro" id="IPR004013">
    <property type="entry name" value="PHP_dom"/>
</dbReference>
<evidence type="ECO:0000256" key="1">
    <source>
        <dbReference type="ARBA" id="ARBA00001946"/>
    </source>
</evidence>
<dbReference type="Pfam" id="PF14716">
    <property type="entry name" value="HHH_8"/>
    <property type="match status" value="1"/>
</dbReference>
<dbReference type="GO" id="GO:0008270">
    <property type="term" value="F:zinc ion binding"/>
    <property type="evidence" value="ECO:0007669"/>
    <property type="project" value="TreeGrafter"/>
</dbReference>
<reference evidence="12 13" key="1">
    <citation type="submission" date="2019-04" db="EMBL/GenBank/DDBJ databases">
        <authorList>
            <person name="Li Y."/>
            <person name="Wang J."/>
        </authorList>
    </citation>
    <scope>NUCLEOTIDE SEQUENCE [LARGE SCALE GENOMIC DNA]</scope>
    <source>
        <strain evidence="12 13">DSM 14668</strain>
    </source>
</reference>
<dbReference type="CDD" id="cd07436">
    <property type="entry name" value="PHP_PolX"/>
    <property type="match status" value="1"/>
</dbReference>
<dbReference type="InterPro" id="IPR003141">
    <property type="entry name" value="Pol/His_phosphatase_N"/>
</dbReference>
<keyword evidence="5" id="KW-0548">Nucleotidyltransferase</keyword>
<dbReference type="Gene3D" id="1.10.150.110">
    <property type="entry name" value="DNA polymerase beta, N-terminal domain-like"/>
    <property type="match status" value="1"/>
</dbReference>
<dbReference type="InterPro" id="IPR016195">
    <property type="entry name" value="Pol/histidinol_Pase-like"/>
</dbReference>
<feature type="domain" description="Helix-hairpin-helix DNA-binding motif class 1" evidence="9">
    <location>
        <begin position="52"/>
        <end position="71"/>
    </location>
</feature>
<dbReference type="InterPro" id="IPR037160">
    <property type="entry name" value="DNA_Pol_thumb_sf"/>
</dbReference>
<keyword evidence="4" id="KW-0808">Transferase</keyword>
<proteinExistence type="predicted"/>
<dbReference type="Pfam" id="PF14791">
    <property type="entry name" value="DNA_pol_B_thumb"/>
    <property type="match status" value="1"/>
</dbReference>
<dbReference type="InterPro" id="IPR050243">
    <property type="entry name" value="PHP_phosphatase"/>
</dbReference>
<evidence type="ECO:0000256" key="5">
    <source>
        <dbReference type="ARBA" id="ARBA00022695"/>
    </source>
</evidence>
<dbReference type="Pfam" id="PF02811">
    <property type="entry name" value="PHP"/>
    <property type="match status" value="1"/>
</dbReference>
<dbReference type="GO" id="GO:0003887">
    <property type="term" value="F:DNA-directed DNA polymerase activity"/>
    <property type="evidence" value="ECO:0007669"/>
    <property type="project" value="UniProtKB-KW"/>
</dbReference>